<accession>A0A9P1BMW3</accession>
<sequence>MENMKELQRKYQEDREEGGSIRGIEVVRSGAQELPPLPAWSSNQSPLQLSDWLLLIEPVVSDLTATAETWWKTLLKEAEGWYQSHMKMSPLERLQHGHGTPPSLRQEKWQRLERRMSTMMLQAMPEQVREELVSTRRMSVFSIITHLYVIYCPGGISEKQNLLKNLEDPAEVQTLGDAPMALRKWIRWRQRATEIGAITPDPALLVRGLLRMTKKVLETNRELQFRVSLARHGLGIDTVPTLESVTQFAMHLLSECEQLSQMEKKTVPNNAKVEPKVKMMEYEKEDAKGKGKGREKTAEEDRGERQKVVKCKFYLTPEGCRKGRDCKFSHTEKDGKRRCYVCGAEEHLAPACPRKGTGEGSPPKQKGAKVEEGVKTGEVKTGEETKEESETMKGLIEEANKMLRSLTSHSTSSPNSSSASNRDEDSRSEMLSRLQAQLNSLKVFKLGRIGAGLGRGLIDSGATHALRPSREEEDTHKLKEVSVTLADGKSIQLHMSPGGSMITSDQNIEPIVPMGSLIDALGCVVSWSKGALQVQHPIRGLLPVEDCGGCPQIPRKLALELISEIEDCNKGVSLNRLDIEEELGWMRRLLQAHPVLSCLPDWLQKKLVVQPGEWESLPLNRRQRRTLKTEGFALHLYSGEDSGHTLQRSMRCQGSKTRRLLEVDVKKGQAYDMLADEGIYATLLRAALSGKILAVLGGPNCRSRSVLRHRPIEGQPWAPRPVRCWEGGEFGAHWINKKEEKMIQEDDTLLWRMIFLYMISEYVRKAQLRPDPVHFALEQPASPKTYQPAAVSFWDTTEWHDLRKEFQLKEVTFNQGCLGGMATKPTTLGTTFDLCLEDHKMGPLLPAQPVESSKQLERWAPGLMNAVSEAVITQVFKGTPQLRALTYEEHVNPKKKVVLKRHAVLDLFAEEPEGDDQEADEQPPDGLLPRGAELPEESRLEDSGGEEEKERGDEDQDGQQEAEDGPQSEDKDYEIRVFKMALPLRSKKAREVTRVAMEMVLKLKIDGYHVNRIHSDRGHEFLGSFETWMRRRRWKKQAFEPMVEVARYLGPAPEDNGHWIKVNDEAPRVTRCYMQKAIERPEEGVWLAIEREVLDALTKRRRLREKTTVRRLKMEEKEEGEDEAVRLAKMRNRFTRMVEEETKAMLDDSPEMITEEIDILAKLKKMLDSQEKGEDDEVLQTKIISLPEVSKNWNDWLPAVDAEVTSLLEEKEAFEEVSGERLEELLKDAEKRGIPVEFLPSKLVCTKKPGKRGGRNKIRWVICGNFEQVKEGENTFSSGADASALRLLIVAASKFQWEAGTIDIKTAFLNATMCPEDQPSLLLVKPPMLLLEKKYMKPGTYYMPKRAVYGLRRSPKLWGDCRDDELEVMKLEVEEEEGQMTSLRLCPLASEPNLWRIEAEESEAESDTQSNFAPLPLKGLLMTYVDDILVTGSRKVVDAVMEKIRTIWTTSEPDQVGEKPIRFLGVEISKTFDVTKNRDVWYVNQQSYIKDLLAQDQEAPDRKIPIAKDQSQLPEEEGRTPELIRSAQKATGEMLWLVTRTRLDLMYAVSKMGSCVTKAPQKVLQIYQQIKGYLKSTMDEGICFDAAGAETLMIEAMSDASFAPEGDVSHGAFIIMVASCPVFWRSGRQSFVTLSTAEAEMMEIVESMVAGESIGAIADELFGPLQRNLGQYLKKEMNLVQVPQPKEHEKKEEKVFEEKGEGVGIQKAAAALKLLTLAAAISAAKGEHEETEKEDQENSTLELKVMMVVFALIIVLLTIVSQHLWKVGVRRLEMSWSNQAGSSSRSLPAGAAAQREEEEKENGGEGMAAVAGQLSQRPTYLPPGGEGMAAVADHTPQRPTYLPPGEGSSSPLEDSTSSSEDTPYRPLDERHIPGFDLDRVMQEIADEETNLYEEAQRNPERFQNYENSEERARAAFQVLTTRYGRVYHYQSQCRYLSSVQTGANRESAWCRICWAITAQTRGPPPPGVPLWIDHWGGDYHVDSRCPRCDPEKMFPACQGCGESAG</sequence>
<name>A0A9P1BMW3_9DINO</name>
<protein>
    <submittedName>
        <fullName evidence="5">Retrovirus-related Pol polyprotein from transposon RE1 (Retro element 1) (AtRE1)</fullName>
    </submittedName>
</protein>
<dbReference type="PROSITE" id="PS50103">
    <property type="entry name" value="ZF_C3H1"/>
    <property type="match status" value="1"/>
</dbReference>
<dbReference type="GO" id="GO:0008270">
    <property type="term" value="F:zinc ion binding"/>
    <property type="evidence" value="ECO:0007669"/>
    <property type="project" value="UniProtKB-KW"/>
</dbReference>
<evidence type="ECO:0000256" key="2">
    <source>
        <dbReference type="SAM" id="MobiDB-lite"/>
    </source>
</evidence>
<evidence type="ECO:0000259" key="3">
    <source>
        <dbReference type="PROSITE" id="PS50103"/>
    </source>
</evidence>
<feature type="compositionally biased region" description="Basic and acidic residues" evidence="2">
    <location>
        <begin position="421"/>
        <end position="430"/>
    </location>
</feature>
<feature type="region of interest" description="Disordered" evidence="2">
    <location>
        <begin position="283"/>
        <end position="302"/>
    </location>
</feature>
<feature type="compositionally biased region" description="Basic and acidic residues" evidence="2">
    <location>
        <begin position="1862"/>
        <end position="1873"/>
    </location>
</feature>
<evidence type="ECO:0000313" key="5">
    <source>
        <dbReference type="EMBL" id="CAL4763556.1"/>
    </source>
</evidence>
<feature type="compositionally biased region" description="Basic and acidic residues" evidence="2">
    <location>
        <begin position="1794"/>
        <end position="1803"/>
    </location>
</feature>
<feature type="compositionally biased region" description="Basic and acidic residues" evidence="2">
    <location>
        <begin position="936"/>
        <end position="952"/>
    </location>
</feature>
<feature type="domain" description="C3H1-type" evidence="3">
    <location>
        <begin position="305"/>
        <end position="333"/>
    </location>
</feature>
<feature type="region of interest" description="Disordered" evidence="2">
    <location>
        <begin position="405"/>
        <end position="430"/>
    </location>
</feature>
<feature type="region of interest" description="Disordered" evidence="2">
    <location>
        <begin position="350"/>
        <end position="391"/>
    </location>
</feature>
<keyword evidence="1" id="KW-0479">Metal-binding</keyword>
<feature type="compositionally biased region" description="Basic and acidic residues" evidence="2">
    <location>
        <begin position="1"/>
        <end position="19"/>
    </location>
</feature>
<dbReference type="EMBL" id="CAMXCT020000256">
    <property type="protein sequence ID" value="CAL1129619.1"/>
    <property type="molecule type" value="Genomic_DNA"/>
</dbReference>
<dbReference type="EMBL" id="CAMXCT030000256">
    <property type="protein sequence ID" value="CAL4763556.1"/>
    <property type="molecule type" value="Genomic_DNA"/>
</dbReference>
<feature type="compositionally biased region" description="Basic and acidic residues" evidence="2">
    <location>
        <begin position="368"/>
        <end position="391"/>
    </location>
</feature>
<keyword evidence="6" id="KW-1185">Reference proteome</keyword>
<gene>
    <name evidence="4" type="ORF">C1SCF055_LOCUS4480</name>
</gene>
<dbReference type="InterPro" id="IPR000571">
    <property type="entry name" value="Znf_CCCH"/>
</dbReference>
<feature type="region of interest" description="Disordered" evidence="2">
    <location>
        <begin position="1777"/>
        <end position="1873"/>
    </location>
</feature>
<keyword evidence="1" id="KW-0862">Zinc</keyword>
<feature type="region of interest" description="Disordered" evidence="2">
    <location>
        <begin position="1"/>
        <end position="22"/>
    </location>
</feature>
<feature type="compositionally biased region" description="Polar residues" evidence="2">
    <location>
        <begin position="1777"/>
        <end position="1786"/>
    </location>
</feature>
<proteinExistence type="predicted"/>
<reference evidence="5 6" key="2">
    <citation type="submission" date="2024-05" db="EMBL/GenBank/DDBJ databases">
        <authorList>
            <person name="Chen Y."/>
            <person name="Shah S."/>
            <person name="Dougan E. K."/>
            <person name="Thang M."/>
            <person name="Chan C."/>
        </authorList>
    </citation>
    <scope>NUCLEOTIDE SEQUENCE [LARGE SCALE GENOMIC DNA]</scope>
</reference>
<feature type="compositionally biased region" description="Low complexity" evidence="2">
    <location>
        <begin position="1848"/>
        <end position="1861"/>
    </location>
</feature>
<comment type="caution">
    <text evidence="4">The sequence shown here is derived from an EMBL/GenBank/DDBJ whole genome shotgun (WGS) entry which is preliminary data.</text>
</comment>
<feature type="compositionally biased region" description="Acidic residues" evidence="2">
    <location>
        <begin position="910"/>
        <end position="923"/>
    </location>
</feature>
<organism evidence="4">
    <name type="scientific">Cladocopium goreaui</name>
    <dbReference type="NCBI Taxonomy" id="2562237"/>
    <lineage>
        <taxon>Eukaryota</taxon>
        <taxon>Sar</taxon>
        <taxon>Alveolata</taxon>
        <taxon>Dinophyceae</taxon>
        <taxon>Suessiales</taxon>
        <taxon>Symbiodiniaceae</taxon>
        <taxon>Cladocopium</taxon>
    </lineage>
</organism>
<feature type="compositionally biased region" description="Low complexity" evidence="2">
    <location>
        <begin position="405"/>
        <end position="420"/>
    </location>
</feature>
<dbReference type="EMBL" id="CAMXCT010000256">
    <property type="protein sequence ID" value="CAI3976244.1"/>
    <property type="molecule type" value="Genomic_DNA"/>
</dbReference>
<reference evidence="4" key="1">
    <citation type="submission" date="2022-10" db="EMBL/GenBank/DDBJ databases">
        <authorList>
            <person name="Chen Y."/>
            <person name="Dougan E. K."/>
            <person name="Chan C."/>
            <person name="Rhodes N."/>
            <person name="Thang M."/>
        </authorList>
    </citation>
    <scope>NUCLEOTIDE SEQUENCE</scope>
</reference>
<evidence type="ECO:0000313" key="4">
    <source>
        <dbReference type="EMBL" id="CAI3976244.1"/>
    </source>
</evidence>
<feature type="zinc finger region" description="C3H1-type" evidence="1">
    <location>
        <begin position="305"/>
        <end position="333"/>
    </location>
</feature>
<dbReference type="Pfam" id="PF07727">
    <property type="entry name" value="RVT_2"/>
    <property type="match status" value="1"/>
</dbReference>
<feature type="region of interest" description="Disordered" evidence="2">
    <location>
        <begin position="910"/>
        <end position="973"/>
    </location>
</feature>
<keyword evidence="1" id="KW-0863">Zinc-finger</keyword>
<evidence type="ECO:0000256" key="1">
    <source>
        <dbReference type="PROSITE-ProRule" id="PRU00723"/>
    </source>
</evidence>
<dbReference type="InterPro" id="IPR013103">
    <property type="entry name" value="RVT_2"/>
</dbReference>
<dbReference type="InterPro" id="IPR043502">
    <property type="entry name" value="DNA/RNA_pol_sf"/>
</dbReference>
<feature type="compositionally biased region" description="Acidic residues" evidence="2">
    <location>
        <begin position="953"/>
        <end position="967"/>
    </location>
</feature>
<evidence type="ECO:0000313" key="6">
    <source>
        <dbReference type="Proteomes" id="UP001152797"/>
    </source>
</evidence>
<dbReference type="SUPFAM" id="SSF56672">
    <property type="entry name" value="DNA/RNA polymerases"/>
    <property type="match status" value="1"/>
</dbReference>
<dbReference type="Proteomes" id="UP001152797">
    <property type="component" value="Unassembled WGS sequence"/>
</dbReference>